<feature type="transmembrane region" description="Helical" evidence="2">
    <location>
        <begin position="154"/>
        <end position="178"/>
    </location>
</feature>
<evidence type="ECO:0000313" key="4">
    <source>
        <dbReference type="Proteomes" id="UP000075883"/>
    </source>
</evidence>
<dbReference type="VEuPathDB" id="VectorBase:ACUA016661"/>
<dbReference type="Proteomes" id="UP000075883">
    <property type="component" value="Unassembled WGS sequence"/>
</dbReference>
<name>A0A182MEZ3_9DIPT</name>
<accession>A0A182MEZ3</accession>
<organism evidence="3 4">
    <name type="scientific">Anopheles culicifacies</name>
    <dbReference type="NCBI Taxonomy" id="139723"/>
    <lineage>
        <taxon>Eukaryota</taxon>
        <taxon>Metazoa</taxon>
        <taxon>Ecdysozoa</taxon>
        <taxon>Arthropoda</taxon>
        <taxon>Hexapoda</taxon>
        <taxon>Insecta</taxon>
        <taxon>Pterygota</taxon>
        <taxon>Neoptera</taxon>
        <taxon>Endopterygota</taxon>
        <taxon>Diptera</taxon>
        <taxon>Nematocera</taxon>
        <taxon>Culicoidea</taxon>
        <taxon>Culicidae</taxon>
        <taxon>Anophelinae</taxon>
        <taxon>Anopheles</taxon>
        <taxon>culicifacies species complex</taxon>
    </lineage>
</organism>
<reference evidence="3" key="2">
    <citation type="submission" date="2020-05" db="UniProtKB">
        <authorList>
            <consortium name="EnsemblMetazoa"/>
        </authorList>
    </citation>
    <scope>IDENTIFICATION</scope>
    <source>
        <strain evidence="3">A-37</strain>
    </source>
</reference>
<keyword evidence="4" id="KW-1185">Reference proteome</keyword>
<evidence type="ECO:0000313" key="3">
    <source>
        <dbReference type="EnsemblMetazoa" id="ACUA016661-PA"/>
    </source>
</evidence>
<feature type="region of interest" description="Disordered" evidence="1">
    <location>
        <begin position="179"/>
        <end position="217"/>
    </location>
</feature>
<proteinExistence type="predicted"/>
<evidence type="ECO:0000256" key="2">
    <source>
        <dbReference type="SAM" id="Phobius"/>
    </source>
</evidence>
<protein>
    <submittedName>
        <fullName evidence="3">Uncharacterized protein</fullName>
    </submittedName>
</protein>
<dbReference type="EMBL" id="AXCM01003548">
    <property type="status" value="NOT_ANNOTATED_CDS"/>
    <property type="molecule type" value="Genomic_DNA"/>
</dbReference>
<keyword evidence="2" id="KW-0472">Membrane</keyword>
<dbReference type="AlphaFoldDB" id="A0A182MEZ3"/>
<keyword evidence="2" id="KW-0812">Transmembrane</keyword>
<reference evidence="4" key="1">
    <citation type="submission" date="2013-09" db="EMBL/GenBank/DDBJ databases">
        <title>The Genome Sequence of Anopheles culicifacies species A.</title>
        <authorList>
            <consortium name="The Broad Institute Genomics Platform"/>
            <person name="Neafsey D.E."/>
            <person name="Besansky N."/>
            <person name="Howell P."/>
            <person name="Walton C."/>
            <person name="Young S.K."/>
            <person name="Zeng Q."/>
            <person name="Gargeya S."/>
            <person name="Fitzgerald M."/>
            <person name="Haas B."/>
            <person name="Abouelleil A."/>
            <person name="Allen A.W."/>
            <person name="Alvarado L."/>
            <person name="Arachchi H.M."/>
            <person name="Berlin A.M."/>
            <person name="Chapman S.B."/>
            <person name="Gainer-Dewar J."/>
            <person name="Goldberg J."/>
            <person name="Griggs A."/>
            <person name="Gujja S."/>
            <person name="Hansen M."/>
            <person name="Howarth C."/>
            <person name="Imamovic A."/>
            <person name="Ireland A."/>
            <person name="Larimer J."/>
            <person name="McCowan C."/>
            <person name="Murphy C."/>
            <person name="Pearson M."/>
            <person name="Poon T.W."/>
            <person name="Priest M."/>
            <person name="Roberts A."/>
            <person name="Saif S."/>
            <person name="Shea T."/>
            <person name="Sisk P."/>
            <person name="Sykes S."/>
            <person name="Wortman J."/>
            <person name="Nusbaum C."/>
            <person name="Birren B."/>
        </authorList>
    </citation>
    <scope>NUCLEOTIDE SEQUENCE [LARGE SCALE GENOMIC DNA]</scope>
    <source>
        <strain evidence="4">A-37</strain>
    </source>
</reference>
<keyword evidence="2" id="KW-1133">Transmembrane helix</keyword>
<sequence>MLIDVYRNANHRDGVVRCFLRAHKPAVGNERFKAWLGEYIILRQPWTYHHIRTRLSRKLIIIKLPQNLVPIANSTTPFGAFATNVCSSGGKGCGSMICSPPTGITFGGMVSGGSRAGLELIGQWKVERLLGNACQMWQEDKPTVQSIKQMDKGVVLIVAIVVVALLVVVTVGSMVVAVPRNIPTGPPSPSSSTVRGAVRSSSTSDAGPGTSGLEAVS</sequence>
<evidence type="ECO:0000256" key="1">
    <source>
        <dbReference type="SAM" id="MobiDB-lite"/>
    </source>
</evidence>
<dbReference type="EnsemblMetazoa" id="ACUA016661-RA">
    <property type="protein sequence ID" value="ACUA016661-PA"/>
    <property type="gene ID" value="ACUA016661"/>
</dbReference>